<keyword evidence="3" id="KW-1185">Reference proteome</keyword>
<dbReference type="PANTHER" id="PTHR43792:SF1">
    <property type="entry name" value="N-ACETYLTRANSFERASE DOMAIN-CONTAINING PROTEIN"/>
    <property type="match status" value="1"/>
</dbReference>
<dbReference type="GO" id="GO:0016747">
    <property type="term" value="F:acyltransferase activity, transferring groups other than amino-acyl groups"/>
    <property type="evidence" value="ECO:0007669"/>
    <property type="project" value="InterPro"/>
</dbReference>
<dbReference type="InterPro" id="IPR000182">
    <property type="entry name" value="GNAT_dom"/>
</dbReference>
<dbReference type="EMBL" id="SLUK01000001">
    <property type="protein sequence ID" value="TCL45067.1"/>
    <property type="molecule type" value="Genomic_DNA"/>
</dbReference>
<dbReference type="InterPro" id="IPR051531">
    <property type="entry name" value="N-acetyltransferase"/>
</dbReference>
<evidence type="ECO:0000313" key="3">
    <source>
        <dbReference type="Proteomes" id="UP000294682"/>
    </source>
</evidence>
<accession>A0A9X8Y969</accession>
<organism evidence="2 3">
    <name type="scientific">Harryflintia acetispora</name>
    <dbReference type="NCBI Taxonomy" id="1849041"/>
    <lineage>
        <taxon>Bacteria</taxon>
        <taxon>Bacillati</taxon>
        <taxon>Bacillota</taxon>
        <taxon>Clostridia</taxon>
        <taxon>Eubacteriales</taxon>
        <taxon>Oscillospiraceae</taxon>
        <taxon>Harryflintia</taxon>
    </lineage>
</organism>
<proteinExistence type="predicted"/>
<dbReference type="Pfam" id="PF13302">
    <property type="entry name" value="Acetyltransf_3"/>
    <property type="match status" value="1"/>
</dbReference>
<feature type="domain" description="N-acetyltransferase" evidence="1">
    <location>
        <begin position="7"/>
        <end position="162"/>
    </location>
</feature>
<evidence type="ECO:0000259" key="1">
    <source>
        <dbReference type="PROSITE" id="PS51186"/>
    </source>
</evidence>
<dbReference type="Proteomes" id="UP000294682">
    <property type="component" value="Unassembled WGS sequence"/>
</dbReference>
<dbReference type="SUPFAM" id="SSF55729">
    <property type="entry name" value="Acyl-CoA N-acyltransferases (Nat)"/>
    <property type="match status" value="1"/>
</dbReference>
<dbReference type="PANTHER" id="PTHR43792">
    <property type="entry name" value="GNAT FAMILY, PUTATIVE (AFU_ORTHOLOGUE AFUA_3G00765)-RELATED-RELATED"/>
    <property type="match status" value="1"/>
</dbReference>
<comment type="caution">
    <text evidence="2">The sequence shown here is derived from an EMBL/GenBank/DDBJ whole genome shotgun (WGS) entry which is preliminary data.</text>
</comment>
<protein>
    <submittedName>
        <fullName evidence="2">RimJ/RimL family protein N-acetyltransferase</fullName>
    </submittedName>
</protein>
<dbReference type="Gene3D" id="3.40.630.30">
    <property type="match status" value="1"/>
</dbReference>
<dbReference type="AlphaFoldDB" id="A0A9X8Y969"/>
<dbReference type="PROSITE" id="PS51186">
    <property type="entry name" value="GNAT"/>
    <property type="match status" value="1"/>
</dbReference>
<name>A0A9X8Y969_9FIRM</name>
<reference evidence="2 3" key="1">
    <citation type="submission" date="2019-03" db="EMBL/GenBank/DDBJ databases">
        <title>Genomic Encyclopedia of Type Strains, Phase IV (KMG-IV): sequencing the most valuable type-strain genomes for metagenomic binning, comparative biology and taxonomic classification.</title>
        <authorList>
            <person name="Goeker M."/>
        </authorList>
    </citation>
    <scope>NUCLEOTIDE SEQUENCE [LARGE SCALE GENOMIC DNA]</scope>
    <source>
        <strain evidence="2 3">DSM 100433</strain>
    </source>
</reference>
<evidence type="ECO:0000313" key="2">
    <source>
        <dbReference type="EMBL" id="TCL45067.1"/>
    </source>
</evidence>
<sequence>MIETERLLLRPHTLDDYGALCEILQDPQAMYAYEHALPDWEAREWLERQIARQEKFGYSPWAVILKESGRLIGQCGLSWQETDREDELEIGYLLNRAYWHKGYAAEAAIACRDYAFDVLGQERVCSIIRDNNLSSQVVARRMGMKPERTFVKHYYGMEMPHIIFTVHRNER</sequence>
<dbReference type="InterPro" id="IPR016181">
    <property type="entry name" value="Acyl_CoA_acyltransferase"/>
</dbReference>
<gene>
    <name evidence="2" type="ORF">EDD78_10144</name>
</gene>
<dbReference type="RefSeq" id="WP_132083367.1">
    <property type="nucleotide sequence ID" value="NZ_SLUK01000001.1"/>
</dbReference>